<dbReference type="EMBL" id="CP065856">
    <property type="protein sequence ID" value="QPV63222.1"/>
    <property type="molecule type" value="Genomic_DNA"/>
</dbReference>
<evidence type="ECO:0000259" key="2">
    <source>
        <dbReference type="PROSITE" id="PS50093"/>
    </source>
</evidence>
<proteinExistence type="predicted"/>
<feature type="region of interest" description="Disordered" evidence="1">
    <location>
        <begin position="1"/>
        <end position="28"/>
    </location>
</feature>
<dbReference type="InterPro" id="IPR000601">
    <property type="entry name" value="PKD_dom"/>
</dbReference>
<dbReference type="PROSITE" id="PS51318">
    <property type="entry name" value="TAT"/>
    <property type="match status" value="1"/>
</dbReference>
<dbReference type="KEGG" id="hlt:I7X12_00905"/>
<dbReference type="Gene3D" id="2.60.40.10">
    <property type="entry name" value="Immunoglobulins"/>
    <property type="match status" value="1"/>
</dbReference>
<dbReference type="Gene3D" id="2.160.20.10">
    <property type="entry name" value="Single-stranded right-handed beta-helix, Pectin lyase-like"/>
    <property type="match status" value="1"/>
</dbReference>
<dbReference type="InterPro" id="IPR035986">
    <property type="entry name" value="PKD_dom_sf"/>
</dbReference>
<reference evidence="3 4" key="1">
    <citation type="submission" date="2020-12" db="EMBL/GenBank/DDBJ databases">
        <title>Halosimplex halophilum sp. nov. and Halosimplex salinum sp. nov., two new members of the genus Halosimplex.</title>
        <authorList>
            <person name="Cui H.L."/>
        </authorList>
    </citation>
    <scope>NUCLEOTIDE SEQUENCE [LARGE SCALE GENOMIC DNA]</scope>
    <source>
        <strain evidence="3 4">YGH94</strain>
    </source>
</reference>
<protein>
    <submittedName>
        <fullName evidence="3">PKD domain-containing protein</fullName>
    </submittedName>
</protein>
<dbReference type="InterPro" id="IPR012334">
    <property type="entry name" value="Pectin_lyas_fold"/>
</dbReference>
<sequence length="824" mass="86597">MSPHNGEGHGRDRNGYDYPTDDEEEYTQHTENGAGFDRRSFLKFAGVATAGLAATGLSGTAGAVPTRDSFSFDRVVNAVEDLGMDPNGNTPIDDALDGALQSGTLVEFPPGTYFVQNTHSIAGMSNVGIRGTGENWRDVTFRSPQGRATGLLSTGGSGGRNVLVENLSVDNRNDDSTLVWFRLSCQGGVLVRDVEWLGRTPPDDDKGYNLTVEAFDRDGVNLVENVRTGLDASATTVEYPDGVQFVRGGPSHKGETVIRDAKIHNHNSAAMRYTQGGVVTVENSEFVNNQNANLRFTGGDHPDKHSSATGCYVKVDDSATDVGDAIRVDSSGQGQSGAVFRDIVIEWDDQSGRGVIAFPSWGDHGRAEFYNCVVRNDSPSATVNATSTSASDDAVVFENCSFTGDGGGFFADDRPGSVIRDSCIGIPDATIEGFETENVSDSACRTPSDVEGNGSGGDETSDETDGSAETDSTDETTDLPNELVVQGTGTATRYAFTVSEELAPVASTIESHDTVDGSTVEAWVTTSSHVDEFAFAGSITAFEYLEGGPAEITLNGESVAAEDLVDTNDGPTAEVTVTETDGLTAELSAEESSDPDGSIESYEWAVGDETYAGSTATHTFGDAGTYAVSLTVSDDDGASASATTDVSVSDESRLRIQGAGTPTQVFVEVSGELTAVEDTIEPWDEVGDASATVWVTDSEDVDEFTFTGELTTVEFDGGDADIFLDGSAVDPSSVGSTDETPKDLEIRGTGAPTQVAVAVDGELTAVEDTIEEWDEVGDTSATVWVTDGDDVDRFTFTGELTTLEFIEGEAAVAVDGTAVEPSEL</sequence>
<dbReference type="SMART" id="SM00089">
    <property type="entry name" value="PKD"/>
    <property type="match status" value="1"/>
</dbReference>
<dbReference type="Proteomes" id="UP000595001">
    <property type="component" value="Chromosome"/>
</dbReference>
<dbReference type="InterPro" id="IPR006311">
    <property type="entry name" value="TAT_signal"/>
</dbReference>
<dbReference type="GeneID" id="60587008"/>
<dbReference type="InterPro" id="IPR022409">
    <property type="entry name" value="PKD/Chitinase_dom"/>
</dbReference>
<dbReference type="SUPFAM" id="SSF51126">
    <property type="entry name" value="Pectin lyase-like"/>
    <property type="match status" value="1"/>
</dbReference>
<organism evidence="3 4">
    <name type="scientific">Halosimplex litoreum</name>
    <dbReference type="NCBI Taxonomy" id="1198301"/>
    <lineage>
        <taxon>Archaea</taxon>
        <taxon>Methanobacteriati</taxon>
        <taxon>Methanobacteriota</taxon>
        <taxon>Stenosarchaea group</taxon>
        <taxon>Halobacteria</taxon>
        <taxon>Halobacteriales</taxon>
        <taxon>Haloarculaceae</taxon>
        <taxon>Halosimplex</taxon>
    </lineage>
</organism>
<evidence type="ECO:0000256" key="1">
    <source>
        <dbReference type="SAM" id="MobiDB-lite"/>
    </source>
</evidence>
<dbReference type="PROSITE" id="PS50093">
    <property type="entry name" value="PKD"/>
    <property type="match status" value="1"/>
</dbReference>
<gene>
    <name evidence="3" type="ORF">I7X12_00905</name>
</gene>
<feature type="compositionally biased region" description="Basic and acidic residues" evidence="1">
    <location>
        <begin position="1"/>
        <end position="15"/>
    </location>
</feature>
<evidence type="ECO:0000313" key="4">
    <source>
        <dbReference type="Proteomes" id="UP000595001"/>
    </source>
</evidence>
<evidence type="ECO:0000313" key="3">
    <source>
        <dbReference type="EMBL" id="QPV63222.1"/>
    </source>
</evidence>
<dbReference type="CDD" id="cd00146">
    <property type="entry name" value="PKD"/>
    <property type="match status" value="1"/>
</dbReference>
<keyword evidence="4" id="KW-1185">Reference proteome</keyword>
<dbReference type="InterPro" id="IPR013783">
    <property type="entry name" value="Ig-like_fold"/>
</dbReference>
<feature type="domain" description="PKD" evidence="2">
    <location>
        <begin position="582"/>
        <end position="648"/>
    </location>
</feature>
<dbReference type="OrthoDB" id="202667at2157"/>
<feature type="region of interest" description="Disordered" evidence="1">
    <location>
        <begin position="434"/>
        <end position="482"/>
    </location>
</feature>
<dbReference type="InterPro" id="IPR011050">
    <property type="entry name" value="Pectin_lyase_fold/virulence"/>
</dbReference>
<dbReference type="Pfam" id="PF18911">
    <property type="entry name" value="PKD_4"/>
    <property type="match status" value="1"/>
</dbReference>
<dbReference type="AlphaFoldDB" id="A0A7T3KVF5"/>
<dbReference type="SUPFAM" id="SSF49299">
    <property type="entry name" value="PKD domain"/>
    <property type="match status" value="1"/>
</dbReference>
<accession>A0A7T3KVF5</accession>
<dbReference type="RefSeq" id="WP_198062015.1">
    <property type="nucleotide sequence ID" value="NZ_CP065856.1"/>
</dbReference>
<name>A0A7T3KVF5_9EURY</name>
<feature type="compositionally biased region" description="Acidic residues" evidence="1">
    <location>
        <begin position="459"/>
        <end position="477"/>
    </location>
</feature>